<dbReference type="Pfam" id="PF17116">
    <property type="entry name" value="T9SS_plug_1st"/>
    <property type="match status" value="1"/>
</dbReference>
<evidence type="ECO:0000259" key="2">
    <source>
        <dbReference type="Pfam" id="PF17116"/>
    </source>
</evidence>
<dbReference type="InterPro" id="IPR013783">
    <property type="entry name" value="Ig-like_fold"/>
</dbReference>
<feature type="domain" description="Type 9 secretion system plug protein N-terminal" evidence="2">
    <location>
        <begin position="39"/>
        <end position="163"/>
    </location>
</feature>
<evidence type="ECO:0000313" key="4">
    <source>
        <dbReference type="Proteomes" id="UP000243525"/>
    </source>
</evidence>
<sequence length="428" mass="49890">MFRNCFFLSLISIVIFSLNSRAQAAFDQVYRNQVFIPDIHSVQLFSSGSVLSMPVLSLGTDEQLVLKFDDLSGQVKNYNYTILHCDADWRESFVMQSEYLDGFAENPLDDYALSFNTSMDYVNYQLAIPNQQVRLNYSGNYILLVYEGNDREHPVLSRRFFVLDQQVAVQGQVKKATFDPFQGDNQEVDFSVLHRQLKIEDPFSEIRVVVMKNRRWDSAIRDLKPIFVRDNELVYDYDEQNVFPGGNEFRYFDMRSWKYTGENVDEIGFYQAYYHVRVMPDEIRSNKKYFEYQEMNGNFTVESQDRIQDPDTECDYAFVHFSLAVPVPLVGGTVHVFGALTNWTTGKGTAMSWDAAHKQYDLTLLLKQGYYNYEYVYVPEGATVADETVLEGSHFETENDYQIFVYYKGISDRYEQLVGFTQLNSRSF</sequence>
<dbReference type="InterPro" id="IPR031345">
    <property type="entry name" value="T9SS_Plug_N"/>
</dbReference>
<protein>
    <submittedName>
        <fullName evidence="3">Uncharacterized protein DUF5103</fullName>
    </submittedName>
</protein>
<dbReference type="Gene3D" id="2.60.40.10">
    <property type="entry name" value="Immunoglobulins"/>
    <property type="match status" value="1"/>
</dbReference>
<comment type="caution">
    <text evidence="3">The sequence shown here is derived from an EMBL/GenBank/DDBJ whole genome shotgun (WGS) entry which is preliminary data.</text>
</comment>
<dbReference type="RefSeq" id="WP_170111381.1">
    <property type="nucleotide sequence ID" value="NZ_OY782574.1"/>
</dbReference>
<proteinExistence type="predicted"/>
<feature type="chain" id="PRO_5015457552" evidence="1">
    <location>
        <begin position="25"/>
        <end position="428"/>
    </location>
</feature>
<dbReference type="EMBL" id="QAAD01000012">
    <property type="protein sequence ID" value="PTN07857.1"/>
    <property type="molecule type" value="Genomic_DNA"/>
</dbReference>
<name>A0A2T5C016_9BACT</name>
<evidence type="ECO:0000256" key="1">
    <source>
        <dbReference type="SAM" id="SignalP"/>
    </source>
</evidence>
<evidence type="ECO:0000313" key="3">
    <source>
        <dbReference type="EMBL" id="PTN07857.1"/>
    </source>
</evidence>
<keyword evidence="4" id="KW-1185">Reference proteome</keyword>
<reference evidence="3 4" key="1">
    <citation type="submission" date="2018-04" db="EMBL/GenBank/DDBJ databases">
        <title>Genomic Encyclopedia of Archaeal and Bacterial Type Strains, Phase II (KMG-II): from individual species to whole genera.</title>
        <authorList>
            <person name="Goeker M."/>
        </authorList>
    </citation>
    <scope>NUCLEOTIDE SEQUENCE [LARGE SCALE GENOMIC DNA]</scope>
    <source>
        <strain evidence="3 4">DSM 28823</strain>
    </source>
</reference>
<organism evidence="3 4">
    <name type="scientific">Mangrovibacterium marinum</name>
    <dbReference type="NCBI Taxonomy" id="1639118"/>
    <lineage>
        <taxon>Bacteria</taxon>
        <taxon>Pseudomonadati</taxon>
        <taxon>Bacteroidota</taxon>
        <taxon>Bacteroidia</taxon>
        <taxon>Marinilabiliales</taxon>
        <taxon>Prolixibacteraceae</taxon>
        <taxon>Mangrovibacterium</taxon>
    </lineage>
</organism>
<feature type="signal peptide" evidence="1">
    <location>
        <begin position="1"/>
        <end position="24"/>
    </location>
</feature>
<accession>A0A2T5C016</accession>
<keyword evidence="1" id="KW-0732">Signal</keyword>
<gene>
    <name evidence="3" type="ORF">C8N47_11219</name>
</gene>
<dbReference type="Proteomes" id="UP000243525">
    <property type="component" value="Unassembled WGS sequence"/>
</dbReference>
<dbReference type="AlphaFoldDB" id="A0A2T5C016"/>